<proteinExistence type="predicted"/>
<dbReference type="EMBL" id="CP098755">
    <property type="protein sequence ID" value="USG63469.1"/>
    <property type="molecule type" value="Genomic_DNA"/>
</dbReference>
<evidence type="ECO:0000313" key="1">
    <source>
        <dbReference type="EMBL" id="USG63469.1"/>
    </source>
</evidence>
<name>A0ABY4WDV2_9BACL</name>
<organism evidence="1 2">
    <name type="scientific">Brevibacillus ruminantium</name>
    <dbReference type="NCBI Taxonomy" id="2950604"/>
    <lineage>
        <taxon>Bacteria</taxon>
        <taxon>Bacillati</taxon>
        <taxon>Bacillota</taxon>
        <taxon>Bacilli</taxon>
        <taxon>Bacillales</taxon>
        <taxon>Paenibacillaceae</taxon>
        <taxon>Brevibacillus</taxon>
    </lineage>
</organism>
<dbReference type="Proteomes" id="UP001056500">
    <property type="component" value="Chromosome"/>
</dbReference>
<reference evidence="1" key="1">
    <citation type="submission" date="2022-06" db="EMBL/GenBank/DDBJ databases">
        <title>Genome sequencing of Brevibacillus sp. BB3-R1.</title>
        <authorList>
            <person name="Heo J."/>
            <person name="Lee D."/>
            <person name="Won M."/>
            <person name="Han B.-H."/>
            <person name="Hong S.-B."/>
            <person name="Kwon S.-W."/>
        </authorList>
    </citation>
    <scope>NUCLEOTIDE SEQUENCE</scope>
    <source>
        <strain evidence="1">BB3-R1</strain>
    </source>
</reference>
<accession>A0ABY4WDV2</accession>
<evidence type="ECO:0008006" key="3">
    <source>
        <dbReference type="Google" id="ProtNLM"/>
    </source>
</evidence>
<dbReference type="RefSeq" id="WP_251870551.1">
    <property type="nucleotide sequence ID" value="NZ_CP098755.1"/>
</dbReference>
<keyword evidence="2" id="KW-1185">Reference proteome</keyword>
<sequence>MYIKPKQLWWLPTFFLVLFTLGALLGHLHNRLEIREAKVIAPADREKADRAMIASLLNQVMADKERSFSIFLKNDELKGTYKGENFHVTGEIAGHRFELQREDEQVQVAIDGETQDHQGLPYSLYTPHQHAAILKDKLERVSLLPVADSSGQGWQGYRLSVPATEITDLLSLWLGPSFPIQDKTPRLAKQIAVEYQIWYDGPTRELRQLEIYLQMQTAAGLKQDQLSFRL</sequence>
<evidence type="ECO:0000313" key="2">
    <source>
        <dbReference type="Proteomes" id="UP001056500"/>
    </source>
</evidence>
<gene>
    <name evidence="1" type="ORF">NDK47_14915</name>
</gene>
<protein>
    <recommendedName>
        <fullName evidence="3">SURF1-like protein</fullName>
    </recommendedName>
</protein>